<keyword evidence="3" id="KW-1185">Reference proteome</keyword>
<accession>A0AAI8YWS4</accession>
<dbReference type="InterPro" id="IPR002018">
    <property type="entry name" value="CarbesteraseB"/>
</dbReference>
<evidence type="ECO:0000313" key="2">
    <source>
        <dbReference type="EMBL" id="CAK3960017.1"/>
    </source>
</evidence>
<evidence type="ECO:0000259" key="1">
    <source>
        <dbReference type="Pfam" id="PF00135"/>
    </source>
</evidence>
<organism evidence="2 3">
    <name type="scientific">Lecanosticta acicola</name>
    <dbReference type="NCBI Taxonomy" id="111012"/>
    <lineage>
        <taxon>Eukaryota</taxon>
        <taxon>Fungi</taxon>
        <taxon>Dikarya</taxon>
        <taxon>Ascomycota</taxon>
        <taxon>Pezizomycotina</taxon>
        <taxon>Dothideomycetes</taxon>
        <taxon>Dothideomycetidae</taxon>
        <taxon>Mycosphaerellales</taxon>
        <taxon>Mycosphaerellaceae</taxon>
        <taxon>Lecanosticta</taxon>
    </lineage>
</organism>
<dbReference type="InterPro" id="IPR029058">
    <property type="entry name" value="AB_hydrolase_fold"/>
</dbReference>
<dbReference type="Proteomes" id="UP001296104">
    <property type="component" value="Unassembled WGS sequence"/>
</dbReference>
<dbReference type="Gene3D" id="3.40.50.1820">
    <property type="entry name" value="alpha/beta hydrolase"/>
    <property type="match status" value="1"/>
</dbReference>
<sequence>MSTVSFTNSAIEEIKARTSEGVTQFLGLQYATLVDRFAPPVLKQYDANSAIDATKIGPSLLDHAENGADVEQKLFQNHLQYGRSAHRMPELQGLSLNITLPAGPKSDRKLPVLAFIHGGDNDVGSSYFPQYDQARLVKLSVENEGPIIAVSLNYRLNAPGFLTSEEMRNAGYKPNNAIRDQRTALHWI</sequence>
<name>A0AAI8YWS4_9PEZI</name>
<comment type="caution">
    <text evidence="2">The sequence shown here is derived from an EMBL/GenBank/DDBJ whole genome shotgun (WGS) entry which is preliminary data.</text>
</comment>
<dbReference type="PANTHER" id="PTHR43142">
    <property type="entry name" value="CARBOXYLIC ESTER HYDROLASE"/>
    <property type="match status" value="1"/>
</dbReference>
<proteinExistence type="predicted"/>
<reference evidence="2" key="1">
    <citation type="submission" date="2023-11" db="EMBL/GenBank/DDBJ databases">
        <authorList>
            <person name="Alioto T."/>
            <person name="Alioto T."/>
            <person name="Gomez Garrido J."/>
        </authorList>
    </citation>
    <scope>NUCLEOTIDE SEQUENCE</scope>
</reference>
<dbReference type="AlphaFoldDB" id="A0AAI8YWS4"/>
<feature type="domain" description="Carboxylesterase type B" evidence="1">
    <location>
        <begin position="18"/>
        <end position="188"/>
    </location>
</feature>
<dbReference type="EMBL" id="CAVMBE010000016">
    <property type="protein sequence ID" value="CAK3960017.1"/>
    <property type="molecule type" value="Genomic_DNA"/>
</dbReference>
<evidence type="ECO:0000313" key="3">
    <source>
        <dbReference type="Proteomes" id="UP001296104"/>
    </source>
</evidence>
<dbReference type="PANTHER" id="PTHR43142:SF11">
    <property type="entry name" value="CARBOXYLIC ESTER HYDROLASE"/>
    <property type="match status" value="1"/>
</dbReference>
<dbReference type="SUPFAM" id="SSF53474">
    <property type="entry name" value="alpha/beta-Hydrolases"/>
    <property type="match status" value="1"/>
</dbReference>
<protein>
    <recommendedName>
        <fullName evidence="1">Carboxylesterase type B domain-containing protein</fullName>
    </recommendedName>
</protein>
<gene>
    <name evidence="2" type="ORF">LECACI_7A003415</name>
</gene>
<dbReference type="Pfam" id="PF00135">
    <property type="entry name" value="COesterase"/>
    <property type="match status" value="1"/>
</dbReference>